<feature type="region of interest" description="Disordered" evidence="1">
    <location>
        <begin position="1"/>
        <end position="23"/>
    </location>
</feature>
<evidence type="ECO:0000313" key="2">
    <source>
        <dbReference type="EMBL" id="SKC59193.1"/>
    </source>
</evidence>
<proteinExistence type="predicted"/>
<reference evidence="2 3" key="1">
    <citation type="submission" date="2017-02" db="EMBL/GenBank/DDBJ databases">
        <authorList>
            <person name="Peterson S.W."/>
        </authorList>
    </citation>
    <scope>NUCLEOTIDE SEQUENCE [LARGE SCALE GENOMIC DNA]</scope>
    <source>
        <strain evidence="2 3">P15</strain>
    </source>
</reference>
<sequence length="102" mass="11169">MGITTQAIGTLTLDRTDSAGEPGREVRIEHRLMAKAPDEELWFGFVLTTSSQQVISPGGESQVGVAFLNDVEARATFKARTPMRFGDGVRVRGTLVLEKYID</sequence>
<keyword evidence="3" id="KW-1185">Reference proteome</keyword>
<organism evidence="2 3">
    <name type="scientific">Pseudoxanthomonas indica</name>
    <dbReference type="NCBI Taxonomy" id="428993"/>
    <lineage>
        <taxon>Bacteria</taxon>
        <taxon>Pseudomonadati</taxon>
        <taxon>Pseudomonadota</taxon>
        <taxon>Gammaproteobacteria</taxon>
        <taxon>Lysobacterales</taxon>
        <taxon>Lysobacteraceae</taxon>
        <taxon>Pseudoxanthomonas</taxon>
    </lineage>
</organism>
<evidence type="ECO:0000256" key="1">
    <source>
        <dbReference type="SAM" id="MobiDB-lite"/>
    </source>
</evidence>
<dbReference type="Proteomes" id="UP000190341">
    <property type="component" value="Unassembled WGS sequence"/>
</dbReference>
<accession>A0A1T5K6E6</accession>
<gene>
    <name evidence="2" type="ORF">SAMN06296058_1405</name>
</gene>
<dbReference type="STRING" id="428993.SAMN06296058_1405"/>
<dbReference type="RefSeq" id="WP_079723710.1">
    <property type="nucleotide sequence ID" value="NZ_BMCL01000002.1"/>
</dbReference>
<dbReference type="AlphaFoldDB" id="A0A1T5K6E6"/>
<name>A0A1T5K6E6_9GAMM</name>
<dbReference type="EMBL" id="FUZV01000001">
    <property type="protein sequence ID" value="SKC59193.1"/>
    <property type="molecule type" value="Genomic_DNA"/>
</dbReference>
<feature type="compositionally biased region" description="Basic and acidic residues" evidence="1">
    <location>
        <begin position="14"/>
        <end position="23"/>
    </location>
</feature>
<evidence type="ECO:0000313" key="3">
    <source>
        <dbReference type="Proteomes" id="UP000190341"/>
    </source>
</evidence>
<protein>
    <submittedName>
        <fullName evidence="2">Uncharacterized protein</fullName>
    </submittedName>
</protein>